<dbReference type="EMBL" id="CP001349">
    <property type="protein sequence ID" value="ACL61441.1"/>
    <property type="molecule type" value="Genomic_DNA"/>
</dbReference>
<dbReference type="HOGENOM" id="CLU_176224_0_0_5"/>
<evidence type="ECO:0000313" key="2">
    <source>
        <dbReference type="Proteomes" id="UP000008207"/>
    </source>
</evidence>
<dbReference type="RefSeq" id="WP_015933010.1">
    <property type="nucleotide sequence ID" value="NC_011894.1"/>
</dbReference>
<sequence length="84" mass="9466">MSNGGKLAVEVVEFRPMDRNTLKGFVTVRIPAMRLTIRDCSVNESNGRRWVGLPAKAQIGRDQELVRRDGKIQYAAVFEFEGGR</sequence>
<dbReference type="Proteomes" id="UP000008207">
    <property type="component" value="Chromosome"/>
</dbReference>
<protein>
    <submittedName>
        <fullName evidence="1">Uncharacterized protein</fullName>
    </submittedName>
</protein>
<gene>
    <name evidence="1" type="ordered locus">Mnod_6680</name>
</gene>
<proteinExistence type="predicted"/>
<accession>B8IEU8</accession>
<organism evidence="1 2">
    <name type="scientific">Methylobacterium nodulans (strain LMG 21967 / CNCM I-2342 / ORS 2060)</name>
    <dbReference type="NCBI Taxonomy" id="460265"/>
    <lineage>
        <taxon>Bacteria</taxon>
        <taxon>Pseudomonadati</taxon>
        <taxon>Pseudomonadota</taxon>
        <taxon>Alphaproteobacteria</taxon>
        <taxon>Hyphomicrobiales</taxon>
        <taxon>Methylobacteriaceae</taxon>
        <taxon>Methylobacterium</taxon>
    </lineage>
</organism>
<name>B8IEU8_METNO</name>
<dbReference type="AlphaFoldDB" id="B8IEU8"/>
<dbReference type="STRING" id="460265.Mnod_6680"/>
<evidence type="ECO:0000313" key="1">
    <source>
        <dbReference type="EMBL" id="ACL61441.1"/>
    </source>
</evidence>
<reference evidence="1 2" key="1">
    <citation type="submission" date="2009-01" db="EMBL/GenBank/DDBJ databases">
        <title>Complete sequence of chromosome of Methylobacterium nodulans ORS 2060.</title>
        <authorList>
            <consortium name="US DOE Joint Genome Institute"/>
            <person name="Lucas S."/>
            <person name="Copeland A."/>
            <person name="Lapidus A."/>
            <person name="Glavina del Rio T."/>
            <person name="Dalin E."/>
            <person name="Tice H."/>
            <person name="Bruce D."/>
            <person name="Goodwin L."/>
            <person name="Pitluck S."/>
            <person name="Sims D."/>
            <person name="Brettin T."/>
            <person name="Detter J.C."/>
            <person name="Han C."/>
            <person name="Larimer F."/>
            <person name="Land M."/>
            <person name="Hauser L."/>
            <person name="Kyrpides N."/>
            <person name="Ivanova N."/>
            <person name="Marx C.J."/>
            <person name="Richardson P."/>
        </authorList>
    </citation>
    <scope>NUCLEOTIDE SEQUENCE [LARGE SCALE GENOMIC DNA]</scope>
    <source>
        <strain evidence="2">LMG 21967 / CNCM I-2342 / ORS 2060</strain>
    </source>
</reference>
<dbReference type="KEGG" id="mno:Mnod_6680"/>
<keyword evidence="2" id="KW-1185">Reference proteome</keyword>